<dbReference type="InterPro" id="IPR007280">
    <property type="entry name" value="Peptidase_C_arc/bac"/>
</dbReference>
<protein>
    <submittedName>
        <fullName evidence="3">Peptidase</fullName>
    </submittedName>
</protein>
<gene>
    <name evidence="3" type="ORF">ENR64_02785</name>
</gene>
<dbReference type="NCBIfam" id="NF038127">
    <property type="entry name" value="FDP_fam"/>
    <property type="match status" value="1"/>
</dbReference>
<dbReference type="EMBL" id="DSRU01000039">
    <property type="protein sequence ID" value="HFM96689.1"/>
    <property type="molecule type" value="Genomic_DNA"/>
</dbReference>
<evidence type="ECO:0000259" key="2">
    <source>
        <dbReference type="Pfam" id="PF04151"/>
    </source>
</evidence>
<dbReference type="Pfam" id="PF04151">
    <property type="entry name" value="PPC"/>
    <property type="match status" value="1"/>
</dbReference>
<name>A0A7C3KB28_9CYAN</name>
<dbReference type="AlphaFoldDB" id="A0A7C3KB28"/>
<evidence type="ECO:0000313" key="3">
    <source>
        <dbReference type="EMBL" id="HFM96689.1"/>
    </source>
</evidence>
<keyword evidence="1" id="KW-0732">Signal</keyword>
<reference evidence="3" key="1">
    <citation type="journal article" date="2020" name="mSystems">
        <title>Genome- and Community-Level Interaction Insights into Carbon Utilization and Element Cycling Functions of Hydrothermarchaeota in Hydrothermal Sediment.</title>
        <authorList>
            <person name="Zhou Z."/>
            <person name="Liu Y."/>
            <person name="Xu W."/>
            <person name="Pan J."/>
            <person name="Luo Z.H."/>
            <person name="Li M."/>
        </authorList>
    </citation>
    <scope>NUCLEOTIDE SEQUENCE [LARGE SCALE GENOMIC DNA]</scope>
    <source>
        <strain evidence="3">SpSt-418</strain>
    </source>
</reference>
<dbReference type="Gene3D" id="2.60.120.380">
    <property type="match status" value="1"/>
</dbReference>
<organism evidence="3">
    <name type="scientific">Oscillatoriales cyanobacterium SpSt-418</name>
    <dbReference type="NCBI Taxonomy" id="2282169"/>
    <lineage>
        <taxon>Bacteria</taxon>
        <taxon>Bacillati</taxon>
        <taxon>Cyanobacteriota</taxon>
        <taxon>Cyanophyceae</taxon>
        <taxon>Oscillatoriophycideae</taxon>
        <taxon>Oscillatoriales</taxon>
    </lineage>
</organism>
<feature type="domain" description="Peptidase C-terminal archaeal/bacterial" evidence="2">
    <location>
        <begin position="67"/>
        <end position="131"/>
    </location>
</feature>
<dbReference type="SUPFAM" id="SSF89260">
    <property type="entry name" value="Collagen-binding domain"/>
    <property type="match status" value="1"/>
</dbReference>
<evidence type="ECO:0000256" key="1">
    <source>
        <dbReference type="SAM" id="SignalP"/>
    </source>
</evidence>
<comment type="caution">
    <text evidence="3">The sequence shown here is derived from an EMBL/GenBank/DDBJ whole genome shotgun (WGS) entry which is preliminary data.</text>
</comment>
<accession>A0A7C3KB28</accession>
<feature type="signal peptide" evidence="1">
    <location>
        <begin position="1"/>
        <end position="29"/>
    </location>
</feature>
<feature type="chain" id="PRO_5028429258" evidence="1">
    <location>
        <begin position="30"/>
        <end position="153"/>
    </location>
</feature>
<sequence length="153" mass="16359">MVSLRISKSLLFSLSSVCTLLTTTHLLPAAAQGKVYEPIPIAPGKQISDKLTSKDIPTGQSGFARDYVLELAEGTQLAIDLSSDNFDTIITLLASDGSTVAENDDGPDGTTNSLLFVRITKTGTYYIRVRAFGELSAGNYKLKVTLLQSVEGK</sequence>
<proteinExistence type="predicted"/>